<gene>
    <name evidence="1" type="ORF">FKW44_021525</name>
</gene>
<evidence type="ECO:0000313" key="1">
    <source>
        <dbReference type="EMBL" id="QQP36424.1"/>
    </source>
</evidence>
<feature type="non-terminal residue" evidence="1">
    <location>
        <position position="57"/>
    </location>
</feature>
<dbReference type="EMBL" id="CP045904">
    <property type="protein sequence ID" value="QQP36424.1"/>
    <property type="molecule type" value="Genomic_DNA"/>
</dbReference>
<name>A0A7T8GRE4_CALRO</name>
<proteinExistence type="predicted"/>
<keyword evidence="2" id="KW-1185">Reference proteome</keyword>
<sequence length="57" mass="6483">AGANLRFGLNQAAFYSRFPIDVRDWLEELKKVHSFKVKSAGGKIVNVTLRLKGMEKF</sequence>
<dbReference type="AlphaFoldDB" id="A0A7T8GRE4"/>
<feature type="non-terminal residue" evidence="1">
    <location>
        <position position="1"/>
    </location>
</feature>
<dbReference type="Proteomes" id="UP000595437">
    <property type="component" value="Chromosome 15"/>
</dbReference>
<protein>
    <submittedName>
        <fullName evidence="1">Uncharacterized protein</fullName>
    </submittedName>
</protein>
<reference evidence="2" key="1">
    <citation type="submission" date="2021-01" db="EMBL/GenBank/DDBJ databases">
        <title>Caligus Genome Assembly.</title>
        <authorList>
            <person name="Gallardo-Escarate C."/>
        </authorList>
    </citation>
    <scope>NUCLEOTIDE SEQUENCE [LARGE SCALE GENOMIC DNA]</scope>
</reference>
<evidence type="ECO:0000313" key="2">
    <source>
        <dbReference type="Proteomes" id="UP000595437"/>
    </source>
</evidence>
<accession>A0A7T8GRE4</accession>
<organism evidence="1 2">
    <name type="scientific">Caligus rogercresseyi</name>
    <name type="common">Sea louse</name>
    <dbReference type="NCBI Taxonomy" id="217165"/>
    <lineage>
        <taxon>Eukaryota</taxon>
        <taxon>Metazoa</taxon>
        <taxon>Ecdysozoa</taxon>
        <taxon>Arthropoda</taxon>
        <taxon>Crustacea</taxon>
        <taxon>Multicrustacea</taxon>
        <taxon>Hexanauplia</taxon>
        <taxon>Copepoda</taxon>
        <taxon>Siphonostomatoida</taxon>
        <taxon>Caligidae</taxon>
        <taxon>Caligus</taxon>
    </lineage>
</organism>